<proteinExistence type="predicted"/>
<dbReference type="AlphaFoldDB" id="A0A7S1N3T1"/>
<protein>
    <submittedName>
        <fullName evidence="1">Uncharacterized protein</fullName>
    </submittedName>
</protein>
<name>A0A7S1N3T1_9EUGL</name>
<dbReference type="EMBL" id="HBGA01014262">
    <property type="protein sequence ID" value="CAD8994418.1"/>
    <property type="molecule type" value="Transcribed_RNA"/>
</dbReference>
<gene>
    <name evidence="1" type="ORF">EGYM00392_LOCUS5473</name>
</gene>
<sequence>MRATFSQCTTQTGSLRLVFFSSPLLSRDTSTPIGRGTADCAQEENLVCRPLVLGSELSHKATDCSPVGAGQPSAHQHCRAAAQGCSALEPTCKGFVCYCPAWSMGNPNDSPE</sequence>
<reference evidence="1" key="1">
    <citation type="submission" date="2021-01" db="EMBL/GenBank/DDBJ databases">
        <authorList>
            <person name="Corre E."/>
            <person name="Pelletier E."/>
            <person name="Niang G."/>
            <person name="Scheremetjew M."/>
            <person name="Finn R."/>
            <person name="Kale V."/>
            <person name="Holt S."/>
            <person name="Cochrane G."/>
            <person name="Meng A."/>
            <person name="Brown T."/>
            <person name="Cohen L."/>
        </authorList>
    </citation>
    <scope>NUCLEOTIDE SEQUENCE</scope>
    <source>
        <strain evidence="1">NIES-381</strain>
    </source>
</reference>
<organism evidence="1">
    <name type="scientific">Eutreptiella gymnastica</name>
    <dbReference type="NCBI Taxonomy" id="73025"/>
    <lineage>
        <taxon>Eukaryota</taxon>
        <taxon>Discoba</taxon>
        <taxon>Euglenozoa</taxon>
        <taxon>Euglenida</taxon>
        <taxon>Spirocuta</taxon>
        <taxon>Euglenophyceae</taxon>
        <taxon>Eutreptiales</taxon>
        <taxon>Eutreptiaceae</taxon>
        <taxon>Eutreptiella</taxon>
    </lineage>
</organism>
<evidence type="ECO:0000313" key="1">
    <source>
        <dbReference type="EMBL" id="CAD8994418.1"/>
    </source>
</evidence>
<accession>A0A7S1N3T1</accession>